<dbReference type="InterPro" id="IPR037523">
    <property type="entry name" value="VOC_core"/>
</dbReference>
<dbReference type="InterPro" id="IPR029068">
    <property type="entry name" value="Glyas_Bleomycin-R_OHBP_Dase"/>
</dbReference>
<accession>A0ABU8WNK4</accession>
<gene>
    <name evidence="2" type="ORF">WKW82_17025</name>
</gene>
<dbReference type="EMBL" id="JBBKZT010000007">
    <property type="protein sequence ID" value="MEJ8848363.1"/>
    <property type="molecule type" value="Genomic_DNA"/>
</dbReference>
<dbReference type="PROSITE" id="PS51819">
    <property type="entry name" value="VOC"/>
    <property type="match status" value="1"/>
</dbReference>
<dbReference type="InterPro" id="IPR004360">
    <property type="entry name" value="Glyas_Fos-R_dOase_dom"/>
</dbReference>
<name>A0ABU8WNK4_9BURK</name>
<evidence type="ECO:0000259" key="1">
    <source>
        <dbReference type="PROSITE" id="PS51819"/>
    </source>
</evidence>
<dbReference type="Proteomes" id="UP001385892">
    <property type="component" value="Unassembled WGS sequence"/>
</dbReference>
<proteinExistence type="predicted"/>
<dbReference type="RefSeq" id="WP_340343492.1">
    <property type="nucleotide sequence ID" value="NZ_JBBKZT010000007.1"/>
</dbReference>
<sequence>MPRIRPQKFVHVVYRTRRFEAMLDWYAKVFDAHVQHKNPAIAFLTYDDEHHRFAFINLAVLQPEGTETNRAGIIGVDHVAYTYQSIDDLFENYVQLKAQGILPYWCIHHGVTVSMYYGDPDGNQMEFQVDCYDNNDDANAFMEGPHFAANPIGVEFDPEEWLARQREGTPLTAFLPRTQHMPVSPVRGSAA</sequence>
<dbReference type="Gene3D" id="3.10.180.10">
    <property type="entry name" value="2,3-Dihydroxybiphenyl 1,2-Dioxygenase, domain 1"/>
    <property type="match status" value="1"/>
</dbReference>
<evidence type="ECO:0000313" key="2">
    <source>
        <dbReference type="EMBL" id="MEJ8848363.1"/>
    </source>
</evidence>
<organism evidence="2 3">
    <name type="scientific">Variovorax rhizosphaerae</name>
    <dbReference type="NCBI Taxonomy" id="1836200"/>
    <lineage>
        <taxon>Bacteria</taxon>
        <taxon>Pseudomonadati</taxon>
        <taxon>Pseudomonadota</taxon>
        <taxon>Betaproteobacteria</taxon>
        <taxon>Burkholderiales</taxon>
        <taxon>Comamonadaceae</taxon>
        <taxon>Variovorax</taxon>
    </lineage>
</organism>
<feature type="domain" description="VOC" evidence="1">
    <location>
        <begin position="8"/>
        <end position="130"/>
    </location>
</feature>
<evidence type="ECO:0000313" key="3">
    <source>
        <dbReference type="Proteomes" id="UP001385892"/>
    </source>
</evidence>
<comment type="caution">
    <text evidence="2">The sequence shown here is derived from an EMBL/GenBank/DDBJ whole genome shotgun (WGS) entry which is preliminary data.</text>
</comment>
<dbReference type="Pfam" id="PF00903">
    <property type="entry name" value="Glyoxalase"/>
    <property type="match status" value="1"/>
</dbReference>
<reference evidence="2 3" key="1">
    <citation type="submission" date="2024-03" db="EMBL/GenBank/DDBJ databases">
        <title>Novel species of the genus Variovorax.</title>
        <authorList>
            <person name="Liu Q."/>
            <person name="Xin Y.-H."/>
        </authorList>
    </citation>
    <scope>NUCLEOTIDE SEQUENCE [LARGE SCALE GENOMIC DNA]</scope>
    <source>
        <strain evidence="2 3">KACC 18900</strain>
    </source>
</reference>
<keyword evidence="3" id="KW-1185">Reference proteome</keyword>
<dbReference type="SUPFAM" id="SSF54593">
    <property type="entry name" value="Glyoxalase/Bleomycin resistance protein/Dihydroxybiphenyl dioxygenase"/>
    <property type="match status" value="1"/>
</dbReference>
<protein>
    <submittedName>
        <fullName evidence="2">VOC family protein</fullName>
    </submittedName>
</protein>